<evidence type="ECO:0000256" key="10">
    <source>
        <dbReference type="ARBA" id="ARBA00023317"/>
    </source>
</evidence>
<dbReference type="GO" id="GO:0008654">
    <property type="term" value="P:phospholipid biosynthetic process"/>
    <property type="evidence" value="ECO:0007669"/>
    <property type="project" value="UniProtKB-UniRule"/>
</dbReference>
<dbReference type="PANTHER" id="PTHR35809">
    <property type="entry name" value="ARCHAETIDYLSERINE DECARBOXYLASE PROENZYME-RELATED"/>
    <property type="match status" value="1"/>
</dbReference>
<evidence type="ECO:0000256" key="8">
    <source>
        <dbReference type="ARBA" id="ARBA00023239"/>
    </source>
</evidence>
<dbReference type="NCBIfam" id="NF003685">
    <property type="entry name" value="PRK05305.2-5"/>
    <property type="match status" value="1"/>
</dbReference>
<dbReference type="HAMAP" id="MF_00664">
    <property type="entry name" value="PS_decarb_PSD_A"/>
    <property type="match status" value="1"/>
</dbReference>
<evidence type="ECO:0000256" key="9">
    <source>
        <dbReference type="ARBA" id="ARBA00023264"/>
    </source>
</evidence>
<evidence type="ECO:0000256" key="12">
    <source>
        <dbReference type="SAM" id="Phobius"/>
    </source>
</evidence>
<sequence length="206" mass="22865">MVAKGSSCWIVTAFVVTVMIGIIAYITQFKLALYATASSMSIALFFIWFFRDPERNIEYCDESIVAPADGRVIDIRGTKICTFMNIHNVHVNRVPLSGTVKNIEYSKGGYLPAFCKDSDRNERAEITLDTKYGDILVTQIAGALVRRIVSYVNVGDKIEQGDKIGMIRFGSRVDVTIPESFKITCKKGDKVIAGETILATCMNELN</sequence>
<feature type="chain" id="PRO_5023246203" description="Archaetidylserine decarboxylase alpha chain" evidence="11">
    <location>
        <begin position="171"/>
        <end position="206"/>
    </location>
</feature>
<comment type="subunit">
    <text evidence="11">Heterodimer of a large membrane-associated beta subunit and a small pyruvoyl-containing alpha subunit.</text>
</comment>
<comment type="caution">
    <text evidence="13">The sequence shown here is derived from an EMBL/GenBank/DDBJ whole genome shotgun (WGS) entry which is preliminary data.</text>
</comment>
<proteinExistence type="inferred from homology"/>
<feature type="transmembrane region" description="Helical" evidence="12">
    <location>
        <begin position="7"/>
        <end position="26"/>
    </location>
</feature>
<dbReference type="InterPro" id="IPR033175">
    <property type="entry name" value="PSD-A"/>
</dbReference>
<keyword evidence="9 11" id="KW-1208">Phospholipid metabolism</keyword>
<evidence type="ECO:0000256" key="4">
    <source>
        <dbReference type="ARBA" id="ARBA00023098"/>
    </source>
</evidence>
<evidence type="ECO:0000313" key="14">
    <source>
        <dbReference type="Proteomes" id="UP000284763"/>
    </source>
</evidence>
<comment type="subcellular location">
    <subcellularLocation>
        <location evidence="11">Cell membrane</location>
        <topology evidence="11">Peripheral membrane protein</topology>
    </subcellularLocation>
</comment>
<dbReference type="PANTHER" id="PTHR35809:SF1">
    <property type="entry name" value="ARCHAETIDYLSERINE DECARBOXYLASE PROENZYME-RELATED"/>
    <property type="match status" value="1"/>
</dbReference>
<keyword evidence="2 11" id="KW-0444">Lipid biosynthesis</keyword>
<evidence type="ECO:0000256" key="7">
    <source>
        <dbReference type="ARBA" id="ARBA00023209"/>
    </source>
</evidence>
<dbReference type="Pfam" id="PF02666">
    <property type="entry name" value="PS_Dcarbxylase"/>
    <property type="match status" value="1"/>
</dbReference>
<evidence type="ECO:0000256" key="6">
    <source>
        <dbReference type="ARBA" id="ARBA00023145"/>
    </source>
</evidence>
<dbReference type="AlphaFoldDB" id="A0A424YXL3"/>
<comment type="similarity">
    <text evidence="11">Belongs to the phosphatidylserine decarboxylase family. PSD-A subfamily.</text>
</comment>
<gene>
    <name evidence="11" type="primary">asd</name>
    <name evidence="13" type="ORF">D5R95_05310</name>
</gene>
<comment type="catalytic activity">
    <reaction evidence="11">
        <text>archaetidylserine + H(+) = archaetidylethanolamine + CO2</text>
        <dbReference type="Rhea" id="RHEA:51488"/>
        <dbReference type="ChEBI" id="CHEBI:15378"/>
        <dbReference type="ChEBI" id="CHEBI:16526"/>
        <dbReference type="ChEBI" id="CHEBI:71517"/>
        <dbReference type="ChEBI" id="CHEBI:134176"/>
    </reaction>
</comment>
<evidence type="ECO:0000313" key="13">
    <source>
        <dbReference type="EMBL" id="RQD85185.1"/>
    </source>
</evidence>
<dbReference type="EC" id="4.1.1.-" evidence="11"/>
<dbReference type="GO" id="GO:0004609">
    <property type="term" value="F:phosphatidylserine decarboxylase activity"/>
    <property type="evidence" value="ECO:0007669"/>
    <property type="project" value="InterPro"/>
</dbReference>
<evidence type="ECO:0000256" key="3">
    <source>
        <dbReference type="ARBA" id="ARBA00022793"/>
    </source>
</evidence>
<comment type="cofactor">
    <cofactor evidence="11">
        <name>pyruvate</name>
        <dbReference type="ChEBI" id="CHEBI:15361"/>
    </cofactor>
    <text evidence="11">Binds 1 pyruvoyl group covalently per subunit.</text>
</comment>
<keyword evidence="12" id="KW-1133">Transmembrane helix</keyword>
<keyword evidence="6 11" id="KW-0865">Zymogen</keyword>
<name>A0A424YXL3_9EURY</name>
<evidence type="ECO:0000256" key="5">
    <source>
        <dbReference type="ARBA" id="ARBA00023136"/>
    </source>
</evidence>
<feature type="chain" id="PRO_5023246204" description="Archaetidylserine decarboxylase beta chain" evidence="11">
    <location>
        <begin position="1"/>
        <end position="170"/>
    </location>
</feature>
<feature type="active site" description="Schiff-base intermediate with substrate; via pyruvic acid" evidence="11">
    <location>
        <position position="171"/>
    </location>
</feature>
<keyword evidence="12" id="KW-0812">Transmembrane</keyword>
<keyword evidence="10 11" id="KW-0670">Pyruvate</keyword>
<dbReference type="InterPro" id="IPR003817">
    <property type="entry name" value="PS_Dcarbxylase"/>
</dbReference>
<dbReference type="Proteomes" id="UP000284763">
    <property type="component" value="Unassembled WGS sequence"/>
</dbReference>
<keyword evidence="8 11" id="KW-0456">Lyase</keyword>
<keyword evidence="3 11" id="KW-0210">Decarboxylase</keyword>
<feature type="transmembrane region" description="Helical" evidence="12">
    <location>
        <begin position="32"/>
        <end position="50"/>
    </location>
</feature>
<dbReference type="EMBL" id="QZAB01000335">
    <property type="protein sequence ID" value="RQD85185.1"/>
    <property type="molecule type" value="Genomic_DNA"/>
</dbReference>
<feature type="site" description="Cleavage (non-hydrolytic); by autocatalysis" evidence="11">
    <location>
        <begin position="170"/>
        <end position="171"/>
    </location>
</feature>
<comment type="function">
    <text evidence="11">Catalyzes the formation of archaetidylethanolamine (PtdEtn) from archaetidylserine (PtdSer).</text>
</comment>
<evidence type="ECO:0000256" key="1">
    <source>
        <dbReference type="ARBA" id="ARBA00022475"/>
    </source>
</evidence>
<keyword evidence="7 11" id="KW-0594">Phospholipid biosynthesis</keyword>
<keyword evidence="1 11" id="KW-1003">Cell membrane</keyword>
<reference evidence="13 14" key="1">
    <citation type="submission" date="2018-08" db="EMBL/GenBank/DDBJ databases">
        <title>The metabolism and importance of syntrophic acetate oxidation coupled to methane or sulfide production in haloalkaline environments.</title>
        <authorList>
            <person name="Timmers P.H.A."/>
            <person name="Vavourakis C.D."/>
            <person name="Sorokin D.Y."/>
            <person name="Sinninghe Damste J.S."/>
            <person name="Muyzer G."/>
            <person name="Stams A.J.M."/>
            <person name="Plugge C.M."/>
        </authorList>
    </citation>
    <scope>NUCLEOTIDE SEQUENCE [LARGE SCALE GENOMIC DNA]</scope>
    <source>
        <strain evidence="13">MSAO_Arc3</strain>
    </source>
</reference>
<accession>A0A424YXL3</accession>
<keyword evidence="4 11" id="KW-0443">Lipid metabolism</keyword>
<evidence type="ECO:0000256" key="11">
    <source>
        <dbReference type="HAMAP-Rule" id="MF_00664"/>
    </source>
</evidence>
<evidence type="ECO:0000256" key="2">
    <source>
        <dbReference type="ARBA" id="ARBA00022516"/>
    </source>
</evidence>
<dbReference type="GO" id="GO:0005886">
    <property type="term" value="C:plasma membrane"/>
    <property type="evidence" value="ECO:0007669"/>
    <property type="project" value="UniProtKB-SubCell"/>
</dbReference>
<protein>
    <recommendedName>
        <fullName evidence="11">Putative archaetidylserine decarboxylase proenzyme</fullName>
        <ecNumber evidence="11">4.1.1.-</ecNumber>
    </recommendedName>
    <component>
        <recommendedName>
            <fullName evidence="11">Archaetidylserine decarboxylase alpha chain</fullName>
        </recommendedName>
    </component>
    <component>
        <recommendedName>
            <fullName evidence="11">Archaetidylserine decarboxylase beta chain</fullName>
        </recommendedName>
    </component>
</protein>
<feature type="modified residue" description="Pyruvic acid (Ser); by autocatalysis" evidence="11">
    <location>
        <position position="171"/>
    </location>
</feature>
<comment type="PTM">
    <text evidence="11">Is synthesized initially as an inactive proenzyme. Formation of the active enzyme involves a self-maturation process in which the active site pyruvoyl group is generated from an internal serine residue via an autocatalytic post-translational modification. Two non-identical subunits are generated from the proenzyme in this reaction, and the pyruvate is formed at the N-terminus of the alpha chain, which is derived from the carboxyl end of the proenzyme. The post-translation cleavage follows an unusual pathway, termed non-hydrolytic serinolysis, in which the side chain hydroxyl group of the serine supplies its oxygen atom to form the C-terminus of the beta chain, while the remainder of the serine residue undergoes an oxidative deamination to produce ammonia and the pyruvoyl prosthetic group on the alpha chain.</text>
</comment>
<organism evidence="13 14">
    <name type="scientific">Methanosalsum natronophilum</name>
    <dbReference type="NCBI Taxonomy" id="768733"/>
    <lineage>
        <taxon>Archaea</taxon>
        <taxon>Methanobacteriati</taxon>
        <taxon>Methanobacteriota</taxon>
        <taxon>Stenosarchaea group</taxon>
        <taxon>Methanomicrobia</taxon>
        <taxon>Methanosarcinales</taxon>
        <taxon>Methanosarcinaceae</taxon>
        <taxon>Methanosalsum</taxon>
    </lineage>
</organism>
<keyword evidence="5 11" id="KW-0472">Membrane</keyword>